<dbReference type="SUPFAM" id="SSF55874">
    <property type="entry name" value="ATPase domain of HSP90 chaperone/DNA topoisomerase II/histidine kinase"/>
    <property type="match status" value="1"/>
</dbReference>
<accession>A0A7G9FYP3</accession>
<evidence type="ECO:0000259" key="2">
    <source>
        <dbReference type="Pfam" id="PF14501"/>
    </source>
</evidence>
<evidence type="ECO:0000256" key="1">
    <source>
        <dbReference type="SAM" id="Phobius"/>
    </source>
</evidence>
<proteinExistence type="predicted"/>
<gene>
    <name evidence="3" type="ORF">H9Q77_06180</name>
</gene>
<dbReference type="InterPro" id="IPR036890">
    <property type="entry name" value="HATPase_C_sf"/>
</dbReference>
<evidence type="ECO:0000313" key="3">
    <source>
        <dbReference type="EMBL" id="QNM03675.1"/>
    </source>
</evidence>
<dbReference type="Proteomes" id="UP000515981">
    <property type="component" value="Chromosome"/>
</dbReference>
<sequence length="402" mass="46780">MESRIQMIKILWSIHNSAWLLIWMDKLFDRRKYIDSDKKYILTILLSGMLWYGLQKYLSWIPLLLLLTILGYLLWNGSVEEIASLVVSYVFIWTVLLELVEHFWTNAEFCAQSGWLVLNGILISAIRHKVIGKTFTSLNLLKTFGIAFFSTVFLCDFFMDMIYGNAIQNYVFLSCLVSLLLVVYFYFRQSQLKMQISVLDTQYDLIESQYVRAQNFYTENAKLYHDIKHHLRALERLLQHGDQREALAYIESVQEPLQCKMIPVHTGVDIVDTVIYEAKEKAEQRNILLVVETPILPSGLKLEDREFCVLCANLLNNALEAAKEQIRLNIAITAGFLVIEMKNDYKEKPVVENNHFVSEREQDSLAHGWGMKIIEQIVEKYQGELSIRVDMQVSIKILLDVQ</sequence>
<keyword evidence="1" id="KW-1133">Transmembrane helix</keyword>
<evidence type="ECO:0000313" key="4">
    <source>
        <dbReference type="Proteomes" id="UP000515981"/>
    </source>
</evidence>
<feature type="transmembrane region" description="Helical" evidence="1">
    <location>
        <begin position="138"/>
        <end position="163"/>
    </location>
</feature>
<keyword evidence="4" id="KW-1185">Reference proteome</keyword>
<feature type="transmembrane region" description="Helical" evidence="1">
    <location>
        <begin position="169"/>
        <end position="187"/>
    </location>
</feature>
<dbReference type="PANTHER" id="PTHR40448:SF1">
    <property type="entry name" value="TWO-COMPONENT SENSOR HISTIDINE KINASE"/>
    <property type="match status" value="1"/>
</dbReference>
<name>A0A7G9FYP3_9FIRM</name>
<reference evidence="3 4" key="1">
    <citation type="submission" date="2020-08" db="EMBL/GenBank/DDBJ databases">
        <authorList>
            <person name="Liu C."/>
            <person name="Sun Q."/>
        </authorList>
    </citation>
    <scope>NUCLEOTIDE SEQUENCE [LARGE SCALE GENOMIC DNA]</scope>
    <source>
        <strain evidence="3 4">NSJ-8</strain>
    </source>
</reference>
<keyword evidence="1" id="KW-0472">Membrane</keyword>
<dbReference type="InterPro" id="IPR032834">
    <property type="entry name" value="NatK-like_C"/>
</dbReference>
<organism evidence="3 4">
    <name type="scientific">Simiaoa sunii</name>
    <dbReference type="NCBI Taxonomy" id="2763672"/>
    <lineage>
        <taxon>Bacteria</taxon>
        <taxon>Bacillati</taxon>
        <taxon>Bacillota</taxon>
        <taxon>Clostridia</taxon>
        <taxon>Lachnospirales</taxon>
        <taxon>Lachnospiraceae</taxon>
        <taxon>Simiaoa</taxon>
    </lineage>
</organism>
<dbReference type="Gene3D" id="3.30.565.10">
    <property type="entry name" value="Histidine kinase-like ATPase, C-terminal domain"/>
    <property type="match status" value="1"/>
</dbReference>
<protein>
    <submittedName>
        <fullName evidence="3">GHKL domain-containing protein</fullName>
    </submittedName>
</protein>
<dbReference type="Pfam" id="PF14501">
    <property type="entry name" value="HATPase_c_5"/>
    <property type="match status" value="1"/>
</dbReference>
<feature type="transmembrane region" description="Helical" evidence="1">
    <location>
        <begin position="82"/>
        <end position="100"/>
    </location>
</feature>
<dbReference type="RefSeq" id="WP_249326865.1">
    <property type="nucleotide sequence ID" value="NZ_CP060633.1"/>
</dbReference>
<dbReference type="PANTHER" id="PTHR40448">
    <property type="entry name" value="TWO-COMPONENT SENSOR HISTIDINE KINASE"/>
    <property type="match status" value="1"/>
</dbReference>
<dbReference type="GO" id="GO:0042802">
    <property type="term" value="F:identical protein binding"/>
    <property type="evidence" value="ECO:0007669"/>
    <property type="project" value="TreeGrafter"/>
</dbReference>
<feature type="transmembrane region" description="Helical" evidence="1">
    <location>
        <begin position="106"/>
        <end position="126"/>
    </location>
</feature>
<dbReference type="EMBL" id="CP060633">
    <property type="protein sequence ID" value="QNM03675.1"/>
    <property type="molecule type" value="Genomic_DNA"/>
</dbReference>
<feature type="domain" description="Sensor histidine kinase NatK-like C-terminal" evidence="2">
    <location>
        <begin position="306"/>
        <end position="392"/>
    </location>
</feature>
<keyword evidence="1" id="KW-0812">Transmembrane</keyword>
<feature type="transmembrane region" description="Helical" evidence="1">
    <location>
        <begin position="57"/>
        <end position="75"/>
    </location>
</feature>
<dbReference type="AlphaFoldDB" id="A0A7G9FYP3"/>
<dbReference type="KEGG" id="ssun:H9Q77_06180"/>